<accession>A0A918F5K2</accession>
<comment type="catalytic activity">
    <reaction evidence="1">
        <text>ATP + protein L-histidine = ADP + protein N-phospho-L-histidine.</text>
        <dbReference type="EC" id="2.7.13.3"/>
    </reaction>
</comment>
<dbReference type="PROSITE" id="PS50109">
    <property type="entry name" value="HIS_KIN"/>
    <property type="match status" value="1"/>
</dbReference>
<dbReference type="InterPro" id="IPR004358">
    <property type="entry name" value="Sig_transdc_His_kin-like_C"/>
</dbReference>
<dbReference type="FunFam" id="3.30.565.10:FF:000006">
    <property type="entry name" value="Sensor histidine kinase WalK"/>
    <property type="match status" value="1"/>
</dbReference>
<dbReference type="InterPro" id="IPR036890">
    <property type="entry name" value="HATPase_C_sf"/>
</dbReference>
<evidence type="ECO:0000256" key="5">
    <source>
        <dbReference type="ARBA" id="ARBA00022777"/>
    </source>
</evidence>
<dbReference type="EMBL" id="BMQL01000012">
    <property type="protein sequence ID" value="GGR10952.1"/>
    <property type="molecule type" value="Genomic_DNA"/>
</dbReference>
<name>A0A918F5K2_9DEIO</name>
<keyword evidence="5" id="KW-0418">Kinase</keyword>
<evidence type="ECO:0000256" key="1">
    <source>
        <dbReference type="ARBA" id="ARBA00000085"/>
    </source>
</evidence>
<evidence type="ECO:0000313" key="8">
    <source>
        <dbReference type="Proteomes" id="UP000603865"/>
    </source>
</evidence>
<dbReference type="Pfam" id="PF02518">
    <property type="entry name" value="HATPase_c"/>
    <property type="match status" value="1"/>
</dbReference>
<dbReference type="GO" id="GO:0000156">
    <property type="term" value="F:phosphorelay response regulator activity"/>
    <property type="evidence" value="ECO:0007669"/>
    <property type="project" value="TreeGrafter"/>
</dbReference>
<dbReference type="InterPro" id="IPR003018">
    <property type="entry name" value="GAF"/>
</dbReference>
<dbReference type="InterPro" id="IPR029016">
    <property type="entry name" value="GAF-like_dom_sf"/>
</dbReference>
<dbReference type="RefSeq" id="WP_189090790.1">
    <property type="nucleotide sequence ID" value="NZ_BMQL01000012.1"/>
</dbReference>
<dbReference type="EC" id="2.7.13.3" evidence="2"/>
<evidence type="ECO:0000259" key="6">
    <source>
        <dbReference type="PROSITE" id="PS50109"/>
    </source>
</evidence>
<dbReference type="SMART" id="SM00388">
    <property type="entry name" value="HisKA"/>
    <property type="match status" value="1"/>
</dbReference>
<dbReference type="SUPFAM" id="SSF47384">
    <property type="entry name" value="Homodimeric domain of signal transducing histidine kinase"/>
    <property type="match status" value="1"/>
</dbReference>
<dbReference type="SUPFAM" id="SSF55781">
    <property type="entry name" value="GAF domain-like"/>
    <property type="match status" value="4"/>
</dbReference>
<dbReference type="GO" id="GO:0007234">
    <property type="term" value="P:osmosensory signaling via phosphorelay pathway"/>
    <property type="evidence" value="ECO:0007669"/>
    <property type="project" value="TreeGrafter"/>
</dbReference>
<dbReference type="GO" id="GO:0030295">
    <property type="term" value="F:protein kinase activator activity"/>
    <property type="evidence" value="ECO:0007669"/>
    <property type="project" value="TreeGrafter"/>
</dbReference>
<organism evidence="7 8">
    <name type="scientific">Deinococcus ruber</name>
    <dbReference type="NCBI Taxonomy" id="1848197"/>
    <lineage>
        <taxon>Bacteria</taxon>
        <taxon>Thermotogati</taxon>
        <taxon>Deinococcota</taxon>
        <taxon>Deinococci</taxon>
        <taxon>Deinococcales</taxon>
        <taxon>Deinococcaceae</taxon>
        <taxon>Deinococcus</taxon>
    </lineage>
</organism>
<dbReference type="InterPro" id="IPR005467">
    <property type="entry name" value="His_kinase_dom"/>
</dbReference>
<dbReference type="PANTHER" id="PTHR42878:SF15">
    <property type="entry name" value="BACTERIOPHYTOCHROME"/>
    <property type="match status" value="1"/>
</dbReference>
<reference evidence="7" key="2">
    <citation type="submission" date="2020-09" db="EMBL/GenBank/DDBJ databases">
        <authorList>
            <person name="Sun Q."/>
            <person name="Ohkuma M."/>
        </authorList>
    </citation>
    <scope>NUCLEOTIDE SEQUENCE</scope>
    <source>
        <strain evidence="7">JCM 31311</strain>
    </source>
</reference>
<evidence type="ECO:0000256" key="3">
    <source>
        <dbReference type="ARBA" id="ARBA00022553"/>
    </source>
</evidence>
<dbReference type="CDD" id="cd00082">
    <property type="entry name" value="HisKA"/>
    <property type="match status" value="1"/>
</dbReference>
<dbReference type="InterPro" id="IPR036097">
    <property type="entry name" value="HisK_dim/P_sf"/>
</dbReference>
<sequence length="1099" mass="119603">MFEPSALGIPAHLSLSEHLQHVTQTLAATTVQEDVLRTVLTAAVSALKATAGVVLLLDAAGDTLVVAGAQSAQEPGIWQDSSVDSGVPAGDALAQRQPLFFEHPGALAAAYPDLEAASGAAAPAACAVLPMVLDGQPLGSILLDFDHAHEFTAAEQRFLQIVAAQCSVALGRSTVLTQLQQQILANGALNAFTRFTQAAADTTEFTVLVSQAVEVLRATIGDVSVAYYELHQGTWQARALSDDLSPEHLKLISAGFPENTPRFANAVRAGQLQFVSGWRPVEAGFPEEPRYGALASYPYLPESSFPRLLSVGAKNKVSWSDQEQAIVRAVGRTLGLALERALQTQELQEERAGLDAFVAFAEAAGTKTDTLALIRQASTVLRATLEQVSVAYYELEDGLWKARVWTDDVPADVVRDIQAGIPQDAPNFLEAAQSDSAVFVDGWKAEENHVSSATVYGAVALVHIGTGERPRLFTLGTVHARAWTARERASVRAVGRSLTLALERADLSAQLERRTRQIEESARAQEAFVAFTEAVGSETDVLTLARQAIQVMQAQLPEVGVAYYQLEDQVWKGAVWSDDVPPEVADQLRLGVPADSPNFSHAVRTGAALFANRWDAHADQLAQATMYGAAAFVPLIVDGQAHAMFAVGKRTGTLWTVREQGIIRALGRSLGLALERTEYARQLEVQKAVVDSRNQALEAFAQLTRDIANETDRYALIQRTQELVLSLLSPGYALYWERAGDRWQLKSQVGDIGHPALQRLVDEEGLPFEAPTLHFTWTTGRPLYQDQYAQGADTPADLIRHVHAAASLRLNVHGVPVGMLAIGLFDQRRWNSADRAVLETTISSLGLALERAQGLAELAKRTTELEQSNQDLSAANEELEAFTYSASHDLRTPVRHVMGFAELALKALQKGQYDKVAQHLEVVKQAAGRMTSLIDGMLVLSRSGRQELNVQWTDLNALVTQAQRDVAAEFSNQPVQWHIEPLPRIQGDPLLLQQVLTNLLSNAVKYSAKRDVSDIRVWAEERPAEWAIHVQDNGVGFDARYARKLFGIFQRLHHERDFRGTGVGLATVRRIVLKHGGRVSAESHVNSGATFSFTLPKSG</sequence>
<dbReference type="Gene3D" id="3.30.450.40">
    <property type="match status" value="4"/>
</dbReference>
<dbReference type="InterPro" id="IPR003661">
    <property type="entry name" value="HisK_dim/P_dom"/>
</dbReference>
<dbReference type="InterPro" id="IPR050351">
    <property type="entry name" value="BphY/WalK/GraS-like"/>
</dbReference>
<evidence type="ECO:0000256" key="4">
    <source>
        <dbReference type="ARBA" id="ARBA00022679"/>
    </source>
</evidence>
<dbReference type="Proteomes" id="UP000603865">
    <property type="component" value="Unassembled WGS sequence"/>
</dbReference>
<evidence type="ECO:0000313" key="7">
    <source>
        <dbReference type="EMBL" id="GGR10952.1"/>
    </source>
</evidence>
<dbReference type="Gene3D" id="3.30.565.10">
    <property type="entry name" value="Histidine kinase-like ATPase, C-terminal domain"/>
    <property type="match status" value="1"/>
</dbReference>
<comment type="caution">
    <text evidence="7">The sequence shown here is derived from an EMBL/GenBank/DDBJ whole genome shotgun (WGS) entry which is preliminary data.</text>
</comment>
<reference evidence="7" key="1">
    <citation type="journal article" date="2014" name="Int. J. Syst. Evol. Microbiol.">
        <title>Complete genome sequence of Corynebacterium casei LMG S-19264T (=DSM 44701T), isolated from a smear-ripened cheese.</title>
        <authorList>
            <consortium name="US DOE Joint Genome Institute (JGI-PGF)"/>
            <person name="Walter F."/>
            <person name="Albersmeier A."/>
            <person name="Kalinowski J."/>
            <person name="Ruckert C."/>
        </authorList>
    </citation>
    <scope>NUCLEOTIDE SEQUENCE</scope>
    <source>
        <strain evidence="7">JCM 31311</strain>
    </source>
</reference>
<keyword evidence="4" id="KW-0808">Transferase</keyword>
<protein>
    <recommendedName>
        <fullName evidence="2">histidine kinase</fullName>
        <ecNumber evidence="2">2.7.13.3</ecNumber>
    </recommendedName>
</protein>
<dbReference type="Pfam" id="PF00512">
    <property type="entry name" value="HisKA"/>
    <property type="match status" value="1"/>
</dbReference>
<dbReference type="SUPFAM" id="SSF55874">
    <property type="entry name" value="ATPase domain of HSP90 chaperone/DNA topoisomerase II/histidine kinase"/>
    <property type="match status" value="1"/>
</dbReference>
<dbReference type="GO" id="GO:0000155">
    <property type="term" value="F:phosphorelay sensor kinase activity"/>
    <property type="evidence" value="ECO:0007669"/>
    <property type="project" value="InterPro"/>
</dbReference>
<dbReference type="SMART" id="SM00065">
    <property type="entry name" value="GAF"/>
    <property type="match status" value="3"/>
</dbReference>
<dbReference type="SMART" id="SM00387">
    <property type="entry name" value="HATPase_c"/>
    <property type="match status" value="1"/>
</dbReference>
<proteinExistence type="predicted"/>
<evidence type="ECO:0000256" key="2">
    <source>
        <dbReference type="ARBA" id="ARBA00012438"/>
    </source>
</evidence>
<dbReference type="AlphaFoldDB" id="A0A918F5K2"/>
<dbReference type="Pfam" id="PF13185">
    <property type="entry name" value="GAF_2"/>
    <property type="match status" value="1"/>
</dbReference>
<dbReference type="InterPro" id="IPR003594">
    <property type="entry name" value="HATPase_dom"/>
</dbReference>
<feature type="domain" description="Histidine kinase" evidence="6">
    <location>
        <begin position="885"/>
        <end position="1099"/>
    </location>
</feature>
<gene>
    <name evidence="7" type="ORF">GCM10008957_24640</name>
</gene>
<keyword evidence="3" id="KW-0597">Phosphoprotein</keyword>
<dbReference type="PANTHER" id="PTHR42878">
    <property type="entry name" value="TWO-COMPONENT HISTIDINE KINASE"/>
    <property type="match status" value="1"/>
</dbReference>
<dbReference type="PRINTS" id="PR00344">
    <property type="entry name" value="BCTRLSENSOR"/>
</dbReference>
<dbReference type="Gene3D" id="1.10.287.130">
    <property type="match status" value="1"/>
</dbReference>
<keyword evidence="8" id="KW-1185">Reference proteome</keyword>